<dbReference type="RefSeq" id="WP_123121428.1">
    <property type="nucleotide sequence ID" value="NZ_RJJR01000012.1"/>
</dbReference>
<evidence type="ECO:0000313" key="4">
    <source>
        <dbReference type="Proteomes" id="UP000267223"/>
    </source>
</evidence>
<feature type="domain" description="DUF3857" evidence="2">
    <location>
        <begin position="68"/>
        <end position="188"/>
    </location>
</feature>
<gene>
    <name evidence="3" type="ORF">EFY79_14450</name>
</gene>
<dbReference type="AlphaFoldDB" id="A0A3M9NAR4"/>
<comment type="caution">
    <text evidence="3">The sequence shown here is derived from an EMBL/GenBank/DDBJ whole genome shotgun (WGS) entry which is preliminary data.</text>
</comment>
<dbReference type="OrthoDB" id="98874at2"/>
<accession>A0A3M9NAR4</accession>
<sequence length="656" mass="75440">MKTLAAILLLSFYFSPLLAQKGFPKFGDIDKADLEMKECDYDKDARAYKLLDYGNVEFRVVGDDINISTERRTRIKVLKEKGLDEANIKINFYSLNNFEKIDQVSAVTYNLDNSGNVIKTKLEKSSVFIKKLNNRYSQVSFSMPDVQVGSIIEFKYTDTKKSFSYIEDWKFQDDIPTRQSLYEIALPGIFRFATQTLAYQDVEHSSQLITDILSYHGSVISDRSERKTFLLKNVPALQDEPFMGAEKDYVQRIVFQLNSIVYGNGQVDEVMSTWPKLAKKLLDDEDFGLQLKKNLTHTSALDDSLKNVNDPYKRMVLIHDYVRQNMNWNGIENIYSDNGIKSAWDKKSGNNSELNFILINLLRDAGLKAYPILVSTKDNGMVNTVYPFLEQFNNTMTCVIVGNERYILNAADKYNPANLIPYDVLDNQAFLVDEALGGWITLSNKDDKWKNLVTIFAKVTPEGLMEGSATVYSYGYSKNPRVKEWKENRSSFSDYFLKSYTAMKVKNLDVSNAEDDNQPLEQKLDFSLPLSSSGEYRYFTLNLFQGLEKNPFIADKRSTDIEFNYPKSYTILGKISIPEGYEFEELPKNVKMIMPDTSIVLQRLIQPGQGSIDFKITLDFKSSYYLASTYPIFHEFYKQLFNKLNEQIVIKKKSNS</sequence>
<dbReference type="EMBL" id="RJJR01000012">
    <property type="protein sequence ID" value="RNI34874.1"/>
    <property type="molecule type" value="Genomic_DNA"/>
</dbReference>
<proteinExistence type="predicted"/>
<organism evidence="3 4">
    <name type="scientific">Hanamia caeni</name>
    <dbReference type="NCBI Taxonomy" id="2294116"/>
    <lineage>
        <taxon>Bacteria</taxon>
        <taxon>Pseudomonadati</taxon>
        <taxon>Bacteroidota</taxon>
        <taxon>Chitinophagia</taxon>
        <taxon>Chitinophagales</taxon>
        <taxon>Chitinophagaceae</taxon>
        <taxon>Hanamia</taxon>
    </lineage>
</organism>
<dbReference type="Proteomes" id="UP000267223">
    <property type="component" value="Unassembled WGS sequence"/>
</dbReference>
<keyword evidence="4" id="KW-1185">Reference proteome</keyword>
<evidence type="ECO:0000313" key="3">
    <source>
        <dbReference type="EMBL" id="RNI34874.1"/>
    </source>
</evidence>
<dbReference type="InterPro" id="IPR024618">
    <property type="entry name" value="DUF3857"/>
</dbReference>
<feature type="signal peptide" evidence="1">
    <location>
        <begin position="1"/>
        <end position="19"/>
    </location>
</feature>
<evidence type="ECO:0000259" key="2">
    <source>
        <dbReference type="Pfam" id="PF12969"/>
    </source>
</evidence>
<reference evidence="3 4" key="1">
    <citation type="submission" date="2018-11" db="EMBL/GenBank/DDBJ databases">
        <title>Draft genome sequence of Ferruginibacter sp. BO-59.</title>
        <authorList>
            <person name="Im W.T."/>
        </authorList>
    </citation>
    <scope>NUCLEOTIDE SEQUENCE [LARGE SCALE GENOMIC DNA]</scope>
    <source>
        <strain evidence="3 4">BO-59</strain>
    </source>
</reference>
<protein>
    <submittedName>
        <fullName evidence="3">DUF3857 domain-containing protein</fullName>
    </submittedName>
</protein>
<dbReference type="Pfam" id="PF12969">
    <property type="entry name" value="DUF3857"/>
    <property type="match status" value="1"/>
</dbReference>
<dbReference type="Gene3D" id="2.60.40.3140">
    <property type="match status" value="1"/>
</dbReference>
<name>A0A3M9NAR4_9BACT</name>
<evidence type="ECO:0000256" key="1">
    <source>
        <dbReference type="SAM" id="SignalP"/>
    </source>
</evidence>
<feature type="chain" id="PRO_5017928293" evidence="1">
    <location>
        <begin position="20"/>
        <end position="656"/>
    </location>
</feature>
<dbReference type="Gene3D" id="3.10.620.30">
    <property type="match status" value="1"/>
</dbReference>
<keyword evidence="1" id="KW-0732">Signal</keyword>
<dbReference type="Gene3D" id="2.60.120.1130">
    <property type="match status" value="1"/>
</dbReference>